<proteinExistence type="predicted"/>
<reference evidence="1 2" key="1">
    <citation type="submission" date="2021-01" db="EMBL/GenBank/DDBJ databases">
        <title>Development of a method for detection of lactic acid bacteria that cause putrefactive shochu mash.</title>
        <authorList>
            <person name="Takashita H."/>
            <person name="Fujihara E."/>
            <person name="Takayama K."/>
            <person name="Yamamoto H."/>
            <person name="Mizutani M."/>
            <person name="Kajiwara Y."/>
        </authorList>
    </citation>
    <scope>NUCLEOTIDE SEQUENCE [LARGE SCALE GENOMIC DNA]</scope>
    <source>
        <strain evidence="1 2">01-B1</strain>
    </source>
</reference>
<dbReference type="AlphaFoldDB" id="A0ABD0AQC4"/>
<evidence type="ECO:0008006" key="3">
    <source>
        <dbReference type="Google" id="ProtNLM"/>
    </source>
</evidence>
<comment type="caution">
    <text evidence="1">The sequence shown here is derived from an EMBL/GenBank/DDBJ whole genome shotgun (WGS) entry which is preliminary data.</text>
</comment>
<dbReference type="EMBL" id="BOLH01000021">
    <property type="protein sequence ID" value="GIC72720.1"/>
    <property type="molecule type" value="Genomic_DNA"/>
</dbReference>
<accession>A0ABD0AQC4</accession>
<dbReference type="Proteomes" id="UP000653631">
    <property type="component" value="Unassembled WGS sequence"/>
</dbReference>
<evidence type="ECO:0000313" key="1">
    <source>
        <dbReference type="EMBL" id="GIC72720.1"/>
    </source>
</evidence>
<protein>
    <recommendedName>
        <fullName evidence="3">Transposase</fullName>
    </recommendedName>
</protein>
<gene>
    <name evidence="1" type="ORF">LF01B1_17350</name>
</gene>
<name>A0ABD0AQC4_LIMFE</name>
<organism evidence="1 2">
    <name type="scientific">Limosilactobacillus fermentum</name>
    <name type="common">Lactobacillus fermentum</name>
    <dbReference type="NCBI Taxonomy" id="1613"/>
    <lineage>
        <taxon>Bacteria</taxon>
        <taxon>Bacillati</taxon>
        <taxon>Bacillota</taxon>
        <taxon>Bacilli</taxon>
        <taxon>Lactobacillales</taxon>
        <taxon>Lactobacillaceae</taxon>
        <taxon>Limosilactobacillus</taxon>
    </lineage>
</organism>
<evidence type="ECO:0000313" key="2">
    <source>
        <dbReference type="Proteomes" id="UP000653631"/>
    </source>
</evidence>
<sequence length="52" mass="5931">MAVTYREPQLVRGVLIKVVKMISEEERGSSGYPLRWHPIPCGGCMSSLRLLW</sequence>